<dbReference type="GO" id="GO:0008270">
    <property type="term" value="F:zinc ion binding"/>
    <property type="evidence" value="ECO:0007669"/>
    <property type="project" value="UniProtKB-UniRule"/>
</dbReference>
<feature type="binding site" evidence="8">
    <location>
        <position position="166"/>
    </location>
    <ligand>
        <name>Zn(2+)</name>
        <dbReference type="ChEBI" id="CHEBI:29105"/>
        <note>catalytic</note>
    </ligand>
</feature>
<proteinExistence type="inferred from homology"/>
<comment type="similarity">
    <text evidence="8">Belongs to the peptidase M48 family. BepA subfamily.</text>
</comment>
<keyword evidence="5 8" id="KW-0378">Hydrolase</keyword>
<dbReference type="SUPFAM" id="SSF48452">
    <property type="entry name" value="TPR-like"/>
    <property type="match status" value="1"/>
</dbReference>
<evidence type="ECO:0000256" key="3">
    <source>
        <dbReference type="ARBA" id="ARBA00022729"/>
    </source>
</evidence>
<evidence type="ECO:0000313" key="11">
    <source>
        <dbReference type="Proteomes" id="UP000199046"/>
    </source>
</evidence>
<evidence type="ECO:0000256" key="7">
    <source>
        <dbReference type="ARBA" id="ARBA00023049"/>
    </source>
</evidence>
<evidence type="ECO:0000256" key="1">
    <source>
        <dbReference type="ARBA" id="ARBA00022670"/>
    </source>
</evidence>
<dbReference type="HAMAP" id="MF_00997">
    <property type="entry name" value="Protease_BepA"/>
    <property type="match status" value="1"/>
</dbReference>
<dbReference type="InterPro" id="IPR030873">
    <property type="entry name" value="Protease_BepA"/>
</dbReference>
<dbReference type="InterPro" id="IPR001915">
    <property type="entry name" value="Peptidase_M48"/>
</dbReference>
<comment type="function">
    <text evidence="8">Functions as both a chaperone and a metalloprotease. Maintains the integrity of the outer membrane by promoting either the assembly or the elimination of outer membrane proteins, depending on their folding state.</text>
</comment>
<feature type="domain" description="Peptidase M48" evidence="9">
    <location>
        <begin position="97"/>
        <end position="284"/>
    </location>
</feature>
<feature type="active site" description="Proton donor" evidence="8">
    <location>
        <position position="232"/>
    </location>
</feature>
<dbReference type="AlphaFoldDB" id="A0A1I1KS90"/>
<comment type="cofactor">
    <cofactor evidence="8">
        <name>Zn(2+)</name>
        <dbReference type="ChEBI" id="CHEBI:29105"/>
    </cofactor>
    <text evidence="8">Binds 1 zinc ion per subunit.</text>
</comment>
<dbReference type="Proteomes" id="UP000199046">
    <property type="component" value="Unassembled WGS sequence"/>
</dbReference>
<reference evidence="11" key="1">
    <citation type="submission" date="2016-10" db="EMBL/GenBank/DDBJ databases">
        <authorList>
            <person name="Varghese N."/>
            <person name="Submissions S."/>
        </authorList>
    </citation>
    <scope>NUCLEOTIDE SEQUENCE [LARGE SCALE GENOMIC DNA]</scope>
    <source>
        <strain evidence="11">DSM 23439</strain>
    </source>
</reference>
<evidence type="ECO:0000259" key="9">
    <source>
        <dbReference type="Pfam" id="PF01435"/>
    </source>
</evidence>
<evidence type="ECO:0000256" key="4">
    <source>
        <dbReference type="ARBA" id="ARBA00022764"/>
    </source>
</evidence>
<keyword evidence="11" id="KW-1185">Reference proteome</keyword>
<evidence type="ECO:0000313" key="10">
    <source>
        <dbReference type="EMBL" id="SFC61023.1"/>
    </source>
</evidence>
<evidence type="ECO:0000256" key="5">
    <source>
        <dbReference type="ARBA" id="ARBA00022801"/>
    </source>
</evidence>
<gene>
    <name evidence="10" type="ORF">SAMN05421848_2023</name>
</gene>
<keyword evidence="1 8" id="KW-0645">Protease</keyword>
<organism evidence="10 11">
    <name type="scientific">Kushneria avicenniae</name>
    <dbReference type="NCBI Taxonomy" id="402385"/>
    <lineage>
        <taxon>Bacteria</taxon>
        <taxon>Pseudomonadati</taxon>
        <taxon>Pseudomonadota</taxon>
        <taxon>Gammaproteobacteria</taxon>
        <taxon>Oceanospirillales</taxon>
        <taxon>Halomonadaceae</taxon>
        <taxon>Kushneria</taxon>
    </lineage>
</organism>
<keyword evidence="7 8" id="KW-0482">Metalloprotease</keyword>
<dbReference type="GO" id="GO:0042597">
    <property type="term" value="C:periplasmic space"/>
    <property type="evidence" value="ECO:0007669"/>
    <property type="project" value="UniProtKB-SubCell"/>
</dbReference>
<keyword evidence="6 8" id="KW-0862">Zinc</keyword>
<dbReference type="InterPro" id="IPR051156">
    <property type="entry name" value="Mito/Outer_Membr_Metalloprot"/>
</dbReference>
<dbReference type="CDD" id="cd07324">
    <property type="entry name" value="M48C_Oma1-like"/>
    <property type="match status" value="1"/>
</dbReference>
<feature type="binding site" evidence="8">
    <location>
        <position position="228"/>
    </location>
    <ligand>
        <name>Zn(2+)</name>
        <dbReference type="ChEBI" id="CHEBI:29105"/>
        <note>catalytic</note>
    </ligand>
</feature>
<evidence type="ECO:0000256" key="8">
    <source>
        <dbReference type="HAMAP-Rule" id="MF_00997"/>
    </source>
</evidence>
<keyword evidence="3 8" id="KW-0732">Signal</keyword>
<protein>
    <recommendedName>
        <fullName evidence="8">Putative beta-barrel assembly-enhancing protease</fullName>
        <ecNumber evidence="8">3.4.-.-</ecNumber>
    </recommendedName>
</protein>
<dbReference type="GO" id="GO:0016020">
    <property type="term" value="C:membrane"/>
    <property type="evidence" value="ECO:0007669"/>
    <property type="project" value="InterPro"/>
</dbReference>
<name>A0A1I1KS90_9GAMM</name>
<dbReference type="GO" id="GO:0004222">
    <property type="term" value="F:metalloendopeptidase activity"/>
    <property type="evidence" value="ECO:0007669"/>
    <property type="project" value="InterPro"/>
</dbReference>
<dbReference type="Pfam" id="PF01435">
    <property type="entry name" value="Peptidase_M48"/>
    <property type="match status" value="1"/>
</dbReference>
<accession>A0A1I1KS90</accession>
<evidence type="ECO:0000256" key="6">
    <source>
        <dbReference type="ARBA" id="ARBA00022833"/>
    </source>
</evidence>
<keyword evidence="2 8" id="KW-0479">Metal-binding</keyword>
<dbReference type="Gene3D" id="1.25.40.10">
    <property type="entry name" value="Tetratricopeptide repeat domain"/>
    <property type="match status" value="1"/>
</dbReference>
<comment type="subcellular location">
    <subcellularLocation>
        <location evidence="8">Periplasm</location>
    </subcellularLocation>
</comment>
<dbReference type="STRING" id="402385.SAMN05421848_2023"/>
<keyword evidence="4 8" id="KW-0574">Periplasm</keyword>
<evidence type="ECO:0000256" key="2">
    <source>
        <dbReference type="ARBA" id="ARBA00022723"/>
    </source>
</evidence>
<feature type="binding site" evidence="8">
    <location>
        <position position="162"/>
    </location>
    <ligand>
        <name>Zn(2+)</name>
        <dbReference type="ChEBI" id="CHEBI:29105"/>
        <note>catalytic</note>
    </ligand>
</feature>
<dbReference type="InterPro" id="IPR011990">
    <property type="entry name" value="TPR-like_helical_dom_sf"/>
</dbReference>
<dbReference type="EC" id="3.4.-.-" evidence="8"/>
<dbReference type="PANTHER" id="PTHR22726">
    <property type="entry name" value="METALLOENDOPEPTIDASE OMA1"/>
    <property type="match status" value="1"/>
</dbReference>
<dbReference type="EMBL" id="FOLY01000004">
    <property type="protein sequence ID" value="SFC61023.1"/>
    <property type="molecule type" value="Genomic_DNA"/>
</dbReference>
<feature type="active site" evidence="8">
    <location>
        <position position="163"/>
    </location>
</feature>
<dbReference type="Gene3D" id="3.30.2010.10">
    <property type="entry name" value="Metalloproteases ('zincins'), catalytic domain"/>
    <property type="match status" value="1"/>
</dbReference>
<dbReference type="GO" id="GO:0051603">
    <property type="term" value="P:proteolysis involved in protein catabolic process"/>
    <property type="evidence" value="ECO:0007669"/>
    <property type="project" value="TreeGrafter"/>
</dbReference>
<sequence length="512" mass="56563">MLPATLLPMPVRQQYPCPFKSQRPSGKHVMSRHMRFRCIVTATLLLGTLPPPLTAQASQLPALGDAGASYSSQEEFRLGRAWLREFRGHVGQWRDPITQNYVESLVARLVPNSQLSDVSPIVTLVSSRTLNAFAVPGGVIGLNTGLFLWAPDEDAFASVLAHEMGHLSQHHFAREMARSERAQLPTMAAMLAGLLVAAGGGGNLGVATMAGTQAAAMQSQLSYSRRYEQEADRVGLQAMARSGMDPMAMPRMFATMQRLSSMQGNTPPEFLLTHPMTQSRLSNTTSLAQQYQTGNHGDSGPEYDLTRARAMLAMNMSDPASVRIRLEQDHAHPIALRYLDALNDSINQRTDQALATFDQLAREAPDILMLPASAADAALDAGRREEAVRRCERILRLTPDYYPARIIQAEAQLGINPSTAFRSLRTLSETHAEDPDLWNLLSEAAGRSNREDWGHLALAEQLQLKGDIEGGLQQLDMAEKASQRSGDYALTSRIRERRQDFSQYQQTLEKFR</sequence>
<dbReference type="PANTHER" id="PTHR22726:SF1">
    <property type="entry name" value="METALLOENDOPEPTIDASE OMA1, MITOCHONDRIAL"/>
    <property type="match status" value="1"/>
</dbReference>